<dbReference type="Gene3D" id="3.20.20.70">
    <property type="entry name" value="Aldolase class I"/>
    <property type="match status" value="1"/>
</dbReference>
<keyword evidence="2 7" id="KW-0285">Flavoprotein</keyword>
<feature type="binding site" evidence="7">
    <location>
        <position position="5"/>
    </location>
    <ligand>
        <name>glyoxylate</name>
        <dbReference type="ChEBI" id="CHEBI:36655"/>
    </ligand>
</feature>
<dbReference type="PROSITE" id="PS51349">
    <property type="entry name" value="FMN_HYDROXY_ACID_DH_2"/>
    <property type="match status" value="1"/>
</dbReference>
<comment type="cofactor">
    <cofactor evidence="1">
        <name>FMN</name>
        <dbReference type="ChEBI" id="CHEBI:58210"/>
    </cofactor>
</comment>
<protein>
    <submittedName>
        <fullName evidence="9">Alpha-hydroxy-acid oxidizing protein</fullName>
    </submittedName>
</protein>
<dbReference type="FunFam" id="3.20.20.70:FF:000029">
    <property type="entry name" value="L-lactate dehydrogenase"/>
    <property type="match status" value="1"/>
</dbReference>
<evidence type="ECO:0000313" key="10">
    <source>
        <dbReference type="Proteomes" id="UP000546031"/>
    </source>
</evidence>
<dbReference type="InterPro" id="IPR037396">
    <property type="entry name" value="FMN_HAD"/>
</dbReference>
<feature type="binding site" evidence="7">
    <location>
        <begin position="283"/>
        <end position="287"/>
    </location>
    <ligand>
        <name>FMN</name>
        <dbReference type="ChEBI" id="CHEBI:58210"/>
    </ligand>
</feature>
<comment type="similarity">
    <text evidence="5">Belongs to the FMN-dependent alpha-hydroxy acid dehydrogenase family.</text>
</comment>
<feature type="binding site" evidence="7">
    <location>
        <position position="145"/>
    </location>
    <ligand>
        <name>glyoxylate</name>
        <dbReference type="ChEBI" id="CHEBI:36655"/>
    </ligand>
</feature>
<feature type="active site" description="Proton acceptor" evidence="6">
    <location>
        <position position="252"/>
    </location>
</feature>
<feature type="binding site" evidence="7">
    <location>
        <position position="252"/>
    </location>
    <ligand>
        <name>glyoxylate</name>
        <dbReference type="ChEBI" id="CHEBI:36655"/>
    </ligand>
</feature>
<sequence>MVFDYIDGGAEDEVTMSGNVDAFVKHRFVHRVLRDVSALDPSIEIFGQRRPLPFFLSPTAGNRLFHTDGEVAVAHAAGEAGIVSGLSTLGSTSIEDFCAAGTGPKWFQTYVWKDRELTREMLLRAKAAGFETLVVTVDMPVHGSRERDHRNGFAIPPKIGLKQTIQALRAPRWTLDYLASSPIRYANLSQNTSAISLADFVNDQLDPAFCWDDAAELISHWSGSTVLKGVVHPDDAKRAVEIGFDAIQVSNHGGRQLDRDVAPLDALPAIRKAVGEQVPLILDSGVRRGSDILTALICGADAVSCGRAYLYGLAAGGEAGVARSIEILKDELLRSMALLGVASIRELLLERGRWNISTTENLAVHAAMSGPQFR</sequence>
<feature type="binding site" evidence="7">
    <location>
        <position position="108"/>
    </location>
    <ligand>
        <name>FMN</name>
        <dbReference type="ChEBI" id="CHEBI:58210"/>
    </ligand>
</feature>
<dbReference type="EMBL" id="JABWTA010000001">
    <property type="protein sequence ID" value="NVE94352.1"/>
    <property type="molecule type" value="Genomic_DNA"/>
</dbReference>
<evidence type="ECO:0000256" key="4">
    <source>
        <dbReference type="ARBA" id="ARBA00023002"/>
    </source>
</evidence>
<dbReference type="PIRSF" id="PIRSF000138">
    <property type="entry name" value="Al-hdrx_acd_dh"/>
    <property type="match status" value="1"/>
</dbReference>
<dbReference type="AlphaFoldDB" id="A0A850HH65"/>
<feature type="binding site" evidence="7">
    <location>
        <position position="87"/>
    </location>
    <ligand>
        <name>FMN</name>
        <dbReference type="ChEBI" id="CHEBI:58210"/>
    </ligand>
</feature>
<feature type="binding site" evidence="7">
    <location>
        <position position="110"/>
    </location>
    <ligand>
        <name>glyoxylate</name>
        <dbReference type="ChEBI" id="CHEBI:36655"/>
    </ligand>
</feature>
<gene>
    <name evidence="9" type="ORF">HUO12_05500</name>
</gene>
<evidence type="ECO:0000259" key="8">
    <source>
        <dbReference type="PROSITE" id="PS51349"/>
    </source>
</evidence>
<dbReference type="InterPro" id="IPR012133">
    <property type="entry name" value="Alpha-hydoxy_acid_DH_FMN"/>
</dbReference>
<keyword evidence="10" id="KW-1185">Reference proteome</keyword>
<feature type="binding site" evidence="7">
    <location>
        <position position="255"/>
    </location>
    <ligand>
        <name>glyoxylate</name>
        <dbReference type="ChEBI" id="CHEBI:36655"/>
    </ligand>
</feature>
<dbReference type="PANTHER" id="PTHR10578">
    <property type="entry name" value="S -2-HYDROXY-ACID OXIDASE-RELATED"/>
    <property type="match status" value="1"/>
</dbReference>
<keyword evidence="4" id="KW-0560">Oxidoreductase</keyword>
<evidence type="ECO:0000313" key="9">
    <source>
        <dbReference type="EMBL" id="NVE94352.1"/>
    </source>
</evidence>
<evidence type="ECO:0000256" key="1">
    <source>
        <dbReference type="ARBA" id="ARBA00001917"/>
    </source>
</evidence>
<evidence type="ECO:0000256" key="7">
    <source>
        <dbReference type="PIRSR" id="PIRSR000138-2"/>
    </source>
</evidence>
<accession>A0A850HH65</accession>
<feature type="binding site" evidence="7">
    <location>
        <begin position="306"/>
        <end position="307"/>
    </location>
    <ligand>
        <name>FMN</name>
        <dbReference type="ChEBI" id="CHEBI:58210"/>
    </ligand>
</feature>
<evidence type="ECO:0000256" key="6">
    <source>
        <dbReference type="PIRSR" id="PIRSR000138-1"/>
    </source>
</evidence>
<dbReference type="Proteomes" id="UP000546031">
    <property type="component" value="Unassembled WGS sequence"/>
</dbReference>
<dbReference type="PROSITE" id="PS00557">
    <property type="entry name" value="FMN_HYDROXY_ACID_DH_1"/>
    <property type="match status" value="1"/>
</dbReference>
<dbReference type="Pfam" id="PF01070">
    <property type="entry name" value="FMN_dh"/>
    <property type="match status" value="1"/>
</dbReference>
<dbReference type="PANTHER" id="PTHR10578:SF149">
    <property type="entry name" value="2-HYDROXYACID OXIDASE 2"/>
    <property type="match status" value="1"/>
</dbReference>
<feature type="binding site" evidence="7">
    <location>
        <begin position="58"/>
        <end position="60"/>
    </location>
    <ligand>
        <name>FMN</name>
        <dbReference type="ChEBI" id="CHEBI:58210"/>
    </ligand>
</feature>
<proteinExistence type="inferred from homology"/>
<comment type="caution">
    <text evidence="9">The sequence shown here is derived from an EMBL/GenBank/DDBJ whole genome shotgun (WGS) entry which is preliminary data.</text>
</comment>
<keyword evidence="3 7" id="KW-0288">FMN</keyword>
<feature type="binding site" evidence="7">
    <location>
        <position position="228"/>
    </location>
    <ligand>
        <name>FMN</name>
        <dbReference type="ChEBI" id="CHEBI:58210"/>
    </ligand>
</feature>
<evidence type="ECO:0000256" key="5">
    <source>
        <dbReference type="ARBA" id="ARBA00024042"/>
    </source>
</evidence>
<dbReference type="GO" id="GO:0010181">
    <property type="term" value="F:FMN binding"/>
    <property type="evidence" value="ECO:0007669"/>
    <property type="project" value="InterPro"/>
</dbReference>
<dbReference type="SUPFAM" id="SSF51395">
    <property type="entry name" value="FMN-linked oxidoreductases"/>
    <property type="match status" value="1"/>
</dbReference>
<organism evidence="9 10">
    <name type="scientific">Altererythrobacter lutimaris</name>
    <dbReference type="NCBI Taxonomy" id="2743979"/>
    <lineage>
        <taxon>Bacteria</taxon>
        <taxon>Pseudomonadati</taxon>
        <taxon>Pseudomonadota</taxon>
        <taxon>Alphaproteobacteria</taxon>
        <taxon>Sphingomonadales</taxon>
        <taxon>Erythrobacteraceae</taxon>
        <taxon>Altererythrobacter</taxon>
    </lineage>
</organism>
<feature type="binding site" evidence="7">
    <location>
        <position position="250"/>
    </location>
    <ligand>
        <name>FMN</name>
        <dbReference type="ChEBI" id="CHEBI:58210"/>
    </ligand>
</feature>
<feature type="domain" description="FMN hydroxy acid dehydrogenase" evidence="8">
    <location>
        <begin position="1"/>
        <end position="357"/>
    </location>
</feature>
<dbReference type="InterPro" id="IPR008259">
    <property type="entry name" value="FMN_hydac_DH_AS"/>
</dbReference>
<dbReference type="InterPro" id="IPR000262">
    <property type="entry name" value="FMN-dep_DH"/>
</dbReference>
<feature type="binding site" evidence="7">
    <location>
        <position position="136"/>
    </location>
    <ligand>
        <name>FMN</name>
        <dbReference type="ChEBI" id="CHEBI:58210"/>
    </ligand>
</feature>
<dbReference type="GO" id="GO:0016614">
    <property type="term" value="F:oxidoreductase activity, acting on CH-OH group of donors"/>
    <property type="evidence" value="ECO:0007669"/>
    <property type="project" value="UniProtKB-ARBA"/>
</dbReference>
<evidence type="ECO:0000256" key="2">
    <source>
        <dbReference type="ARBA" id="ARBA00022630"/>
    </source>
</evidence>
<name>A0A850HH65_9SPHN</name>
<dbReference type="InterPro" id="IPR013785">
    <property type="entry name" value="Aldolase_TIM"/>
</dbReference>
<dbReference type="CDD" id="cd02809">
    <property type="entry name" value="alpha_hydroxyacid_oxid_FMN"/>
    <property type="match status" value="1"/>
</dbReference>
<reference evidence="9 10" key="1">
    <citation type="submission" date="2020-06" db="EMBL/GenBank/DDBJ databases">
        <title>Altererythrobacter lutimaris sp. nov., a marine bacterium isolated from a tidal flat.</title>
        <authorList>
            <person name="Kim D."/>
            <person name="Yoo Y."/>
            <person name="Kim J.-J."/>
        </authorList>
    </citation>
    <scope>NUCLEOTIDE SEQUENCE [LARGE SCALE GENOMIC DNA]</scope>
    <source>
        <strain evidence="9 10">JGD-16</strain>
    </source>
</reference>
<evidence type="ECO:0000256" key="3">
    <source>
        <dbReference type="ARBA" id="ARBA00022643"/>
    </source>
</evidence>